<accession>A0A1U7VG95</accession>
<dbReference type="Pfam" id="PF00005">
    <property type="entry name" value="ABC_tran"/>
    <property type="match status" value="1"/>
</dbReference>
<reference evidence="2" key="1">
    <citation type="journal article" date="2013" name="Genome Biol.">
        <title>Reference genomes and transcriptomes of Nicotiana sylvestris and Nicotiana tomentosiformis.</title>
        <authorList>
            <person name="Sierro N."/>
            <person name="Battey J.N."/>
            <person name="Ouadi S."/>
            <person name="Bovet L."/>
            <person name="Goepfert S."/>
            <person name="Bakaher N."/>
            <person name="Peitsch M.C."/>
            <person name="Ivanov N.V."/>
        </authorList>
    </citation>
    <scope>NUCLEOTIDE SEQUENCE [LARGE SCALE GENOMIC DNA]</scope>
</reference>
<reference evidence="3" key="2">
    <citation type="submission" date="2025-08" db="UniProtKB">
        <authorList>
            <consortium name="RefSeq"/>
        </authorList>
    </citation>
    <scope>IDENTIFICATION</scope>
    <source>
        <tissue evidence="3">Leaf</tissue>
    </source>
</reference>
<dbReference type="GO" id="GO:0005524">
    <property type="term" value="F:ATP binding"/>
    <property type="evidence" value="ECO:0007669"/>
    <property type="project" value="InterPro"/>
</dbReference>
<evidence type="ECO:0000313" key="3">
    <source>
        <dbReference type="RefSeq" id="XP_009765378.1"/>
    </source>
</evidence>
<dbReference type="Proteomes" id="UP000189701">
    <property type="component" value="Unplaced"/>
</dbReference>
<dbReference type="Gene3D" id="3.40.50.300">
    <property type="entry name" value="P-loop containing nucleotide triphosphate hydrolases"/>
    <property type="match status" value="1"/>
</dbReference>
<feature type="domain" description="ABC transporter" evidence="1">
    <location>
        <begin position="175"/>
        <end position="269"/>
    </location>
</feature>
<dbReference type="GO" id="GO:0016887">
    <property type="term" value="F:ATP hydrolysis activity"/>
    <property type="evidence" value="ECO:0007669"/>
    <property type="project" value="InterPro"/>
</dbReference>
<name>A0A1U7VG95_NICSY</name>
<dbReference type="AlphaFoldDB" id="A0A1U7VG95"/>
<protein>
    <submittedName>
        <fullName evidence="3">Pleiotropic drug resistance protein 1-like</fullName>
    </submittedName>
</protein>
<proteinExistence type="predicted"/>
<evidence type="ECO:0000259" key="1">
    <source>
        <dbReference type="Pfam" id="PF00005"/>
    </source>
</evidence>
<dbReference type="SUPFAM" id="SSF52540">
    <property type="entry name" value="P-loop containing nucleoside triphosphate hydrolases"/>
    <property type="match status" value="1"/>
</dbReference>
<dbReference type="OrthoDB" id="66620at2759"/>
<dbReference type="InterPro" id="IPR027417">
    <property type="entry name" value="P-loop_NTPase"/>
</dbReference>
<dbReference type="PANTHER" id="PTHR48040">
    <property type="entry name" value="PLEIOTROPIC DRUG RESISTANCE PROTEIN 1-LIKE ISOFORM X1"/>
    <property type="match status" value="1"/>
</dbReference>
<keyword evidence="2" id="KW-1185">Reference proteome</keyword>
<sequence length="298" mass="33668">MEPTNISDIRGSSLRGSLKLSVNSTKSIWRNNGVEIFSRSSRHEDDEEALKWAALEKLPTFDRLRKGLLFGSQGAAAEVDIHDLGFQERKNLLERLVKIADEDNEKFLLKLRQRIDSNIDLPSIEVRYEHLNIEADAYIGSRALPTFTNFLTNFLEAMLNSLHILPNRKRKLTILDDVSGIIKPCRMTLLLGPPGSGKTTLLLALAGKLDPALKVTGKVTYNGHEMNEFVPQRTAAYISQHDLHIGEMTVRETLEFSARCQGVGSRYDMLVELSRREKAAKIKPDPDIDIFMKVKGYY</sequence>
<gene>
    <name evidence="3" type="primary">LOC104216944</name>
</gene>
<organism evidence="2 3">
    <name type="scientific">Nicotiana sylvestris</name>
    <name type="common">Wood tobacco</name>
    <name type="synonym">South American tobacco</name>
    <dbReference type="NCBI Taxonomy" id="4096"/>
    <lineage>
        <taxon>Eukaryota</taxon>
        <taxon>Viridiplantae</taxon>
        <taxon>Streptophyta</taxon>
        <taxon>Embryophyta</taxon>
        <taxon>Tracheophyta</taxon>
        <taxon>Spermatophyta</taxon>
        <taxon>Magnoliopsida</taxon>
        <taxon>eudicotyledons</taxon>
        <taxon>Gunneridae</taxon>
        <taxon>Pentapetalae</taxon>
        <taxon>asterids</taxon>
        <taxon>lamiids</taxon>
        <taxon>Solanales</taxon>
        <taxon>Solanaceae</taxon>
        <taxon>Nicotianoideae</taxon>
        <taxon>Nicotianeae</taxon>
        <taxon>Nicotiana</taxon>
    </lineage>
</organism>
<dbReference type="PANTHER" id="PTHR48040:SF20">
    <property type="entry name" value="PLEIOTROPIC DRUG RESISTANCE PROTEIN 1"/>
    <property type="match status" value="1"/>
</dbReference>
<dbReference type="eggNOG" id="KOG0065">
    <property type="taxonomic scope" value="Eukaryota"/>
</dbReference>
<dbReference type="RefSeq" id="XP_009765378.1">
    <property type="nucleotide sequence ID" value="XM_009767076.1"/>
</dbReference>
<dbReference type="InterPro" id="IPR003439">
    <property type="entry name" value="ABC_transporter-like_ATP-bd"/>
</dbReference>
<evidence type="ECO:0000313" key="2">
    <source>
        <dbReference type="Proteomes" id="UP000189701"/>
    </source>
</evidence>